<evidence type="ECO:0000256" key="1">
    <source>
        <dbReference type="ARBA" id="ARBA00004123"/>
    </source>
</evidence>
<dbReference type="GO" id="GO:0003700">
    <property type="term" value="F:DNA-binding transcription factor activity"/>
    <property type="evidence" value="ECO:0007669"/>
    <property type="project" value="InterPro"/>
</dbReference>
<dbReference type="AlphaFoldDB" id="A0AAW1W8H9"/>
<name>A0AAW1W8H9_RUBAR</name>
<dbReference type="GO" id="GO:0005634">
    <property type="term" value="C:nucleus"/>
    <property type="evidence" value="ECO:0007669"/>
    <property type="project" value="UniProtKB-SubCell"/>
</dbReference>
<dbReference type="InterPro" id="IPR045277">
    <property type="entry name" value="DRE1A-I"/>
</dbReference>
<dbReference type="Pfam" id="PF00847">
    <property type="entry name" value="AP2"/>
    <property type="match status" value="1"/>
</dbReference>
<dbReference type="SUPFAM" id="SSF54171">
    <property type="entry name" value="DNA-binding domain"/>
    <property type="match status" value="1"/>
</dbReference>
<dbReference type="Proteomes" id="UP001457282">
    <property type="component" value="Unassembled WGS sequence"/>
</dbReference>
<dbReference type="InterPro" id="IPR016177">
    <property type="entry name" value="DNA-bd_dom_sf"/>
</dbReference>
<dbReference type="InterPro" id="IPR036955">
    <property type="entry name" value="AP2/ERF_dom_sf"/>
</dbReference>
<dbReference type="GO" id="GO:0003677">
    <property type="term" value="F:DNA binding"/>
    <property type="evidence" value="ECO:0007669"/>
    <property type="project" value="UniProtKB-KW"/>
</dbReference>
<evidence type="ECO:0000256" key="2">
    <source>
        <dbReference type="ARBA" id="ARBA00023015"/>
    </source>
</evidence>
<dbReference type="PROSITE" id="PS51032">
    <property type="entry name" value="AP2_ERF"/>
    <property type="match status" value="1"/>
</dbReference>
<dbReference type="EMBL" id="JBEDUW010000006">
    <property type="protein sequence ID" value="KAK9921185.1"/>
    <property type="molecule type" value="Genomic_DNA"/>
</dbReference>
<dbReference type="SMART" id="SM00380">
    <property type="entry name" value="AP2"/>
    <property type="match status" value="1"/>
</dbReference>
<sequence length="211" mass="23552">MISLLLCRAYKSPRSAILELLQTSVMVFREEPTAPSCSPSLLMNQGQTLTHMQNGVIKKRKAGRKKFTETRHPVYKGVRQRSGKWVCEMRQPDLKKSRVWLGTFTCPEMAARAYDVAALALKGESAELNFPGEASASSSSLSALTSTVNLDKVEVGSSRKGYVDEEELFNMPELLDSMAEGLIVTPPAMQKGFKWDDYDFENAVEFSLWSD</sequence>
<dbReference type="CDD" id="cd00018">
    <property type="entry name" value="AP2"/>
    <property type="match status" value="1"/>
</dbReference>
<dbReference type="PANTHER" id="PTHR31839">
    <property type="entry name" value="DEHYDRATION-RESPONSIVE ELEMENT-BINDING PROTEIN 1D"/>
    <property type="match status" value="1"/>
</dbReference>
<dbReference type="InterPro" id="IPR001471">
    <property type="entry name" value="AP2/ERF_dom"/>
</dbReference>
<dbReference type="Gene3D" id="3.30.730.10">
    <property type="entry name" value="AP2/ERF domain"/>
    <property type="match status" value="1"/>
</dbReference>
<keyword evidence="5" id="KW-0804">Transcription</keyword>
<dbReference type="PANTHER" id="PTHR31839:SF39">
    <property type="entry name" value="CBF3 PROTEIN"/>
    <property type="match status" value="1"/>
</dbReference>
<evidence type="ECO:0000256" key="7">
    <source>
        <dbReference type="ARBA" id="ARBA00024343"/>
    </source>
</evidence>
<accession>A0AAW1W8H9</accession>
<organism evidence="9 10">
    <name type="scientific">Rubus argutus</name>
    <name type="common">Southern blackberry</name>
    <dbReference type="NCBI Taxonomy" id="59490"/>
    <lineage>
        <taxon>Eukaryota</taxon>
        <taxon>Viridiplantae</taxon>
        <taxon>Streptophyta</taxon>
        <taxon>Embryophyta</taxon>
        <taxon>Tracheophyta</taxon>
        <taxon>Spermatophyta</taxon>
        <taxon>Magnoliopsida</taxon>
        <taxon>eudicotyledons</taxon>
        <taxon>Gunneridae</taxon>
        <taxon>Pentapetalae</taxon>
        <taxon>rosids</taxon>
        <taxon>fabids</taxon>
        <taxon>Rosales</taxon>
        <taxon>Rosaceae</taxon>
        <taxon>Rosoideae</taxon>
        <taxon>Rosoideae incertae sedis</taxon>
        <taxon>Rubus</taxon>
    </lineage>
</organism>
<keyword evidence="6" id="KW-0539">Nucleus</keyword>
<keyword evidence="10" id="KW-1185">Reference proteome</keyword>
<gene>
    <name evidence="9" type="ORF">M0R45_029706</name>
</gene>
<comment type="subcellular location">
    <subcellularLocation>
        <location evidence="1">Nucleus</location>
    </subcellularLocation>
</comment>
<proteinExistence type="inferred from homology"/>
<feature type="domain" description="AP2/ERF" evidence="8">
    <location>
        <begin position="74"/>
        <end position="131"/>
    </location>
</feature>
<evidence type="ECO:0000313" key="9">
    <source>
        <dbReference type="EMBL" id="KAK9921185.1"/>
    </source>
</evidence>
<dbReference type="PRINTS" id="PR00367">
    <property type="entry name" value="ETHRSPELEMNT"/>
</dbReference>
<keyword evidence="2" id="KW-0805">Transcription regulation</keyword>
<evidence type="ECO:0000256" key="3">
    <source>
        <dbReference type="ARBA" id="ARBA00023125"/>
    </source>
</evidence>
<keyword evidence="3" id="KW-0238">DNA-binding</keyword>
<protein>
    <recommendedName>
        <fullName evidence="8">AP2/ERF domain-containing protein</fullName>
    </recommendedName>
</protein>
<evidence type="ECO:0000313" key="10">
    <source>
        <dbReference type="Proteomes" id="UP001457282"/>
    </source>
</evidence>
<reference evidence="9 10" key="1">
    <citation type="journal article" date="2023" name="G3 (Bethesda)">
        <title>A chromosome-length genome assembly and annotation of blackberry (Rubus argutus, cv. 'Hillquist').</title>
        <authorList>
            <person name="Bruna T."/>
            <person name="Aryal R."/>
            <person name="Dudchenko O."/>
            <person name="Sargent D.J."/>
            <person name="Mead D."/>
            <person name="Buti M."/>
            <person name="Cavallini A."/>
            <person name="Hytonen T."/>
            <person name="Andres J."/>
            <person name="Pham M."/>
            <person name="Weisz D."/>
            <person name="Mascagni F."/>
            <person name="Usai G."/>
            <person name="Natali L."/>
            <person name="Bassil N."/>
            <person name="Fernandez G.E."/>
            <person name="Lomsadze A."/>
            <person name="Armour M."/>
            <person name="Olukolu B."/>
            <person name="Poorten T."/>
            <person name="Britton C."/>
            <person name="Davik J."/>
            <person name="Ashrafi H."/>
            <person name="Aiden E.L."/>
            <person name="Borodovsky M."/>
            <person name="Worthington M."/>
        </authorList>
    </citation>
    <scope>NUCLEOTIDE SEQUENCE [LARGE SCALE GENOMIC DNA]</scope>
    <source>
        <strain evidence="9">PI 553951</strain>
    </source>
</reference>
<comment type="caution">
    <text evidence="9">The sequence shown here is derived from an EMBL/GenBank/DDBJ whole genome shotgun (WGS) entry which is preliminary data.</text>
</comment>
<evidence type="ECO:0000256" key="4">
    <source>
        <dbReference type="ARBA" id="ARBA00023159"/>
    </source>
</evidence>
<evidence type="ECO:0000256" key="6">
    <source>
        <dbReference type="ARBA" id="ARBA00023242"/>
    </source>
</evidence>
<evidence type="ECO:0000259" key="8">
    <source>
        <dbReference type="PROSITE" id="PS51032"/>
    </source>
</evidence>
<evidence type="ECO:0000256" key="5">
    <source>
        <dbReference type="ARBA" id="ARBA00023163"/>
    </source>
</evidence>
<keyword evidence="4" id="KW-0010">Activator</keyword>
<comment type="similarity">
    <text evidence="7">Belongs to the AP2/ERF transcription factor family. ERF subfamily.</text>
</comment>